<keyword evidence="2" id="KW-1185">Reference proteome</keyword>
<reference evidence="1" key="1">
    <citation type="submission" date="2017-07" db="EMBL/GenBank/DDBJ databases">
        <title>Taro Niue Genome Assembly and Annotation.</title>
        <authorList>
            <person name="Atibalentja N."/>
            <person name="Keating K."/>
            <person name="Fields C.J."/>
        </authorList>
    </citation>
    <scope>NUCLEOTIDE SEQUENCE</scope>
    <source>
        <strain evidence="1">Niue_2</strain>
        <tissue evidence="1">Leaf</tissue>
    </source>
</reference>
<proteinExistence type="predicted"/>
<evidence type="ECO:0000313" key="1">
    <source>
        <dbReference type="EMBL" id="MQM01605.1"/>
    </source>
</evidence>
<dbReference type="Proteomes" id="UP000652761">
    <property type="component" value="Unassembled WGS sequence"/>
</dbReference>
<sequence length="137" mass="14696">VYTDFVMVVSTHPLLVSTQGFQTLRQNDEEKVKCVDTSSSGVDTRSSSQKTCLSVLDNLIHPPIRSYITFFMASSRALAAASKSTIGASSSSMSIFGTTSSPGGDASRRRELLLYACRFPFLLEDPALPSPPPSITG</sequence>
<gene>
    <name evidence="1" type="ORF">Taro_034365</name>
</gene>
<accession>A0A843W9T5</accession>
<dbReference type="EMBL" id="NMUH01002707">
    <property type="protein sequence ID" value="MQM01605.1"/>
    <property type="molecule type" value="Genomic_DNA"/>
</dbReference>
<evidence type="ECO:0000313" key="2">
    <source>
        <dbReference type="Proteomes" id="UP000652761"/>
    </source>
</evidence>
<feature type="non-terminal residue" evidence="1">
    <location>
        <position position="137"/>
    </location>
</feature>
<organism evidence="1 2">
    <name type="scientific">Colocasia esculenta</name>
    <name type="common">Wild taro</name>
    <name type="synonym">Arum esculentum</name>
    <dbReference type="NCBI Taxonomy" id="4460"/>
    <lineage>
        <taxon>Eukaryota</taxon>
        <taxon>Viridiplantae</taxon>
        <taxon>Streptophyta</taxon>
        <taxon>Embryophyta</taxon>
        <taxon>Tracheophyta</taxon>
        <taxon>Spermatophyta</taxon>
        <taxon>Magnoliopsida</taxon>
        <taxon>Liliopsida</taxon>
        <taxon>Araceae</taxon>
        <taxon>Aroideae</taxon>
        <taxon>Colocasieae</taxon>
        <taxon>Colocasia</taxon>
    </lineage>
</organism>
<comment type="caution">
    <text evidence="1">The sequence shown here is derived from an EMBL/GenBank/DDBJ whole genome shotgun (WGS) entry which is preliminary data.</text>
</comment>
<dbReference type="AlphaFoldDB" id="A0A843W9T5"/>
<protein>
    <submittedName>
        <fullName evidence="1">Uncharacterized protein</fullName>
    </submittedName>
</protein>
<name>A0A843W9T5_COLES</name>